<evidence type="ECO:0000313" key="4">
    <source>
        <dbReference type="EMBL" id="GGC23461.1"/>
    </source>
</evidence>
<organism evidence="4 5">
    <name type="scientific">Marivita lacus</name>
    <dbReference type="NCBI Taxonomy" id="1323742"/>
    <lineage>
        <taxon>Bacteria</taxon>
        <taxon>Pseudomonadati</taxon>
        <taxon>Pseudomonadota</taxon>
        <taxon>Alphaproteobacteria</taxon>
        <taxon>Rhodobacterales</taxon>
        <taxon>Roseobacteraceae</taxon>
        <taxon>Marivita</taxon>
    </lineage>
</organism>
<keyword evidence="5" id="KW-1185">Reference proteome</keyword>
<dbReference type="PANTHER" id="PTHR40137:SF2">
    <property type="entry name" value="PROTEIN GVPK 1"/>
    <property type="match status" value="1"/>
</dbReference>
<dbReference type="EMBL" id="BMFC01000027">
    <property type="protein sequence ID" value="GGC23461.1"/>
    <property type="molecule type" value="Genomic_DNA"/>
</dbReference>
<accession>A0ABQ1LHC6</accession>
<gene>
    <name evidence="4" type="ORF">GCM10011363_44910</name>
</gene>
<sequence length="104" mass="11437">MEDHNQSETAAILEALLEAEIPRFDADGENGMAKLLLSLINLVHQLLEAQALRRSDAGTLDSVQLERLGLALMEQARQIDALCHEFGISPTDLSINLGEFSELH</sequence>
<dbReference type="PANTHER" id="PTHR40137">
    <property type="entry name" value="PROTEIN GVPK 1"/>
    <property type="match status" value="1"/>
</dbReference>
<name>A0ABQ1LHC6_9RHOB</name>
<protein>
    <recommendedName>
        <fullName evidence="6">Gas vesicle protein K</fullName>
    </recommendedName>
</protein>
<proteinExistence type="inferred from homology"/>
<evidence type="ECO:0000256" key="3">
    <source>
        <dbReference type="ARBA" id="ARBA00035659"/>
    </source>
</evidence>
<evidence type="ECO:0008006" key="6">
    <source>
        <dbReference type="Google" id="ProtNLM"/>
    </source>
</evidence>
<evidence type="ECO:0000256" key="1">
    <source>
        <dbReference type="ARBA" id="ARBA00022987"/>
    </source>
</evidence>
<dbReference type="InterPro" id="IPR007805">
    <property type="entry name" value="GvpK"/>
</dbReference>
<comment type="similarity">
    <text evidence="3">Belongs to the gas vesicle GvpK family.</text>
</comment>
<dbReference type="Proteomes" id="UP000645462">
    <property type="component" value="Unassembled WGS sequence"/>
</dbReference>
<comment type="caution">
    <text evidence="4">The sequence shown here is derived from an EMBL/GenBank/DDBJ whole genome shotgun (WGS) entry which is preliminary data.</text>
</comment>
<keyword evidence="1" id="KW-0304">Gas vesicle</keyword>
<evidence type="ECO:0000313" key="5">
    <source>
        <dbReference type="Proteomes" id="UP000645462"/>
    </source>
</evidence>
<evidence type="ECO:0000256" key="2">
    <source>
        <dbReference type="ARBA" id="ARBA00035108"/>
    </source>
</evidence>
<dbReference type="RefSeq" id="WP_188484339.1">
    <property type="nucleotide sequence ID" value="NZ_BMFC01000027.1"/>
</dbReference>
<dbReference type="Pfam" id="PF05121">
    <property type="entry name" value="GvpK"/>
    <property type="match status" value="1"/>
</dbReference>
<reference evidence="5" key="1">
    <citation type="journal article" date="2019" name="Int. J. Syst. Evol. Microbiol.">
        <title>The Global Catalogue of Microorganisms (GCM) 10K type strain sequencing project: providing services to taxonomists for standard genome sequencing and annotation.</title>
        <authorList>
            <consortium name="The Broad Institute Genomics Platform"/>
            <consortium name="The Broad Institute Genome Sequencing Center for Infectious Disease"/>
            <person name="Wu L."/>
            <person name="Ma J."/>
        </authorList>
    </citation>
    <scope>NUCLEOTIDE SEQUENCE [LARGE SCALE GENOMIC DNA]</scope>
    <source>
        <strain evidence="5">CGMCC 1.12478</strain>
    </source>
</reference>
<comment type="subcellular location">
    <subcellularLocation>
        <location evidence="2">Gas vesicle</location>
    </subcellularLocation>
</comment>